<evidence type="ECO:0000259" key="8">
    <source>
        <dbReference type="Pfam" id="PF25145"/>
    </source>
</evidence>
<organism evidence="9 10">
    <name type="scientific">Prosthecobacter dejongeii</name>
    <dbReference type="NCBI Taxonomy" id="48465"/>
    <lineage>
        <taxon>Bacteria</taxon>
        <taxon>Pseudomonadati</taxon>
        <taxon>Verrucomicrobiota</taxon>
        <taxon>Verrucomicrobiia</taxon>
        <taxon>Verrucomicrobiales</taxon>
        <taxon>Verrucomicrobiaceae</taxon>
        <taxon>Prosthecobacter</taxon>
    </lineage>
</organism>
<feature type="transmembrane region" description="Helical" evidence="5">
    <location>
        <begin position="401"/>
        <end position="419"/>
    </location>
</feature>
<dbReference type="GO" id="GO:0008233">
    <property type="term" value="F:peptidase activity"/>
    <property type="evidence" value="ECO:0007669"/>
    <property type="project" value="UniProtKB-KW"/>
</dbReference>
<evidence type="ECO:0000313" key="9">
    <source>
        <dbReference type="EMBL" id="MBB5037082.1"/>
    </source>
</evidence>
<dbReference type="InterPro" id="IPR029045">
    <property type="entry name" value="ClpP/crotonase-like_dom_sf"/>
</dbReference>
<dbReference type="InterPro" id="IPR056739">
    <property type="entry name" value="NfeD_membrane"/>
</dbReference>
<keyword evidence="2 5" id="KW-0812">Transmembrane</keyword>
<protein>
    <submittedName>
        <fullName evidence="9">Membrane-bound serine protease (ClpP class)</fullName>
    </submittedName>
</protein>
<dbReference type="Pfam" id="PF01957">
    <property type="entry name" value="NfeD"/>
    <property type="match status" value="1"/>
</dbReference>
<dbReference type="Pfam" id="PF25145">
    <property type="entry name" value="NfeD1b_N"/>
    <property type="match status" value="1"/>
</dbReference>
<feature type="transmembrane region" description="Helical" evidence="5">
    <location>
        <begin position="324"/>
        <end position="343"/>
    </location>
</feature>
<dbReference type="SUPFAM" id="SSF52096">
    <property type="entry name" value="ClpP/crotonase"/>
    <property type="match status" value="1"/>
</dbReference>
<evidence type="ECO:0000256" key="4">
    <source>
        <dbReference type="ARBA" id="ARBA00023136"/>
    </source>
</evidence>
<feature type="transmembrane region" description="Helical" evidence="5">
    <location>
        <begin position="350"/>
        <end position="368"/>
    </location>
</feature>
<dbReference type="Proteomes" id="UP000534294">
    <property type="component" value="Unassembled WGS sequence"/>
</dbReference>
<keyword evidence="9" id="KW-0645">Protease</keyword>
<evidence type="ECO:0000256" key="3">
    <source>
        <dbReference type="ARBA" id="ARBA00022989"/>
    </source>
</evidence>
<reference evidence="9 10" key="1">
    <citation type="submission" date="2020-08" db="EMBL/GenBank/DDBJ databases">
        <title>Genomic Encyclopedia of Type Strains, Phase IV (KMG-IV): sequencing the most valuable type-strain genomes for metagenomic binning, comparative biology and taxonomic classification.</title>
        <authorList>
            <person name="Goeker M."/>
        </authorList>
    </citation>
    <scope>NUCLEOTIDE SEQUENCE [LARGE SCALE GENOMIC DNA]</scope>
    <source>
        <strain evidence="9 10">DSM 12251</strain>
    </source>
</reference>
<keyword evidence="9" id="KW-0378">Hydrolase</keyword>
<comment type="subcellular location">
    <subcellularLocation>
        <location evidence="1">Membrane</location>
        <topology evidence="1">Multi-pass membrane protein</topology>
    </subcellularLocation>
</comment>
<name>A0A7W8DP91_9BACT</name>
<dbReference type="GO" id="GO:0006508">
    <property type="term" value="P:proteolysis"/>
    <property type="evidence" value="ECO:0007669"/>
    <property type="project" value="UniProtKB-KW"/>
</dbReference>
<comment type="caution">
    <text evidence="9">The sequence shown here is derived from an EMBL/GenBank/DDBJ whole genome shotgun (WGS) entry which is preliminary data.</text>
</comment>
<dbReference type="AlphaFoldDB" id="A0A7W8DP91"/>
<evidence type="ECO:0000313" key="10">
    <source>
        <dbReference type="Proteomes" id="UP000534294"/>
    </source>
</evidence>
<gene>
    <name evidence="9" type="ORF">HNQ64_001324</name>
</gene>
<dbReference type="PANTHER" id="PTHR33507">
    <property type="entry name" value="INNER MEMBRANE PROTEIN YBBJ"/>
    <property type="match status" value="1"/>
</dbReference>
<dbReference type="GO" id="GO:0005886">
    <property type="term" value="C:plasma membrane"/>
    <property type="evidence" value="ECO:0007669"/>
    <property type="project" value="TreeGrafter"/>
</dbReference>
<dbReference type="InterPro" id="IPR002810">
    <property type="entry name" value="NfeD-like_C"/>
</dbReference>
<evidence type="ECO:0000256" key="2">
    <source>
        <dbReference type="ARBA" id="ARBA00022692"/>
    </source>
</evidence>
<dbReference type="InterPro" id="IPR052165">
    <property type="entry name" value="Membrane_assoc_protease"/>
</dbReference>
<dbReference type="EMBL" id="JACHIF010000002">
    <property type="protein sequence ID" value="MBB5037082.1"/>
    <property type="molecule type" value="Genomic_DNA"/>
</dbReference>
<evidence type="ECO:0000256" key="1">
    <source>
        <dbReference type="ARBA" id="ARBA00004141"/>
    </source>
</evidence>
<feature type="domain" description="NfeD integral membrane" evidence="7">
    <location>
        <begin position="273"/>
        <end position="372"/>
    </location>
</feature>
<evidence type="ECO:0000259" key="7">
    <source>
        <dbReference type="Pfam" id="PF24961"/>
    </source>
</evidence>
<dbReference type="CDD" id="cd07021">
    <property type="entry name" value="Clp_protease_NfeD_like"/>
    <property type="match status" value="1"/>
</dbReference>
<sequence>MLLSRLTPTSRIAIELRPAMVHDMKSALLLPLLVCLSLWIMIGHGQAQTGSYKGKVVIIPVGEEDLIARARFEFMSRTLERCTDEGAEAVIFDLDTPGGLLWDTVDLMMNDLQKLKPRSFAFVNKRALSAGAMIAVATDGIYMAPTSTAGAATPIYGNAQEMGDAERAKMNSATMGMARAVAKRKGHDPRVIEAMIDMSRELKVGDLVLDTKDSILTLDAQEATMKLDGKPVFAKGIVDSLDDIKKAEGLKGATVTAEPTMFEAIAIWVTKYAAILILIGVAGGYLEMQTPGFGIPGFVSIAAFSLFFFGHYVAGSLVGQETAVVAALFVIGVFLLILELALFPGLLVPGILGFFLIMVALVYTMSGWEVPLPTPLPGDGKDIPQEVGFDLQVYALGLRNFALGILGAGVLILAVFRFLPETGPFKKLVLTSSIDGGEAMMTPTVSLSVGNEGHACSALRPYGTVQFGERRLEAMVEGGYLPNGTPVRIREIQGPKIIVEPLV</sequence>
<keyword evidence="10" id="KW-1185">Reference proteome</keyword>
<keyword evidence="3 5" id="KW-1133">Transmembrane helix</keyword>
<dbReference type="PANTHER" id="PTHR33507:SF3">
    <property type="entry name" value="INNER MEMBRANE PROTEIN YBBJ"/>
    <property type="match status" value="1"/>
</dbReference>
<dbReference type="Gene3D" id="3.90.226.10">
    <property type="entry name" value="2-enoyl-CoA Hydratase, Chain A, domain 1"/>
    <property type="match status" value="1"/>
</dbReference>
<evidence type="ECO:0000256" key="5">
    <source>
        <dbReference type="SAM" id="Phobius"/>
    </source>
</evidence>
<evidence type="ECO:0000259" key="6">
    <source>
        <dbReference type="Pfam" id="PF01957"/>
    </source>
</evidence>
<accession>A0A7W8DP91</accession>
<dbReference type="InterPro" id="IPR012340">
    <property type="entry name" value="NA-bd_OB-fold"/>
</dbReference>
<feature type="domain" description="NfeD-like C-terminal" evidence="6">
    <location>
        <begin position="449"/>
        <end position="501"/>
    </location>
</feature>
<feature type="transmembrane region" description="Helical" evidence="5">
    <location>
        <begin position="293"/>
        <end position="312"/>
    </location>
</feature>
<keyword evidence="4 5" id="KW-0472">Membrane</keyword>
<dbReference type="InterPro" id="IPR056738">
    <property type="entry name" value="NfeD1b_N"/>
</dbReference>
<dbReference type="Pfam" id="PF24961">
    <property type="entry name" value="NfeD_membrane"/>
    <property type="match status" value="1"/>
</dbReference>
<dbReference type="Gene3D" id="2.40.50.140">
    <property type="entry name" value="Nucleic acid-binding proteins"/>
    <property type="match status" value="1"/>
</dbReference>
<feature type="domain" description="NfeD1b N-terminal" evidence="8">
    <location>
        <begin position="55"/>
        <end position="256"/>
    </location>
</feature>
<feature type="transmembrane region" description="Helical" evidence="5">
    <location>
        <begin position="265"/>
        <end position="286"/>
    </location>
</feature>
<proteinExistence type="predicted"/>